<protein>
    <submittedName>
        <fullName evidence="5">Stress response translation initiation inhibitor YciH</fullName>
    </submittedName>
</protein>
<dbReference type="InterPro" id="IPR001950">
    <property type="entry name" value="SUI1"/>
</dbReference>
<evidence type="ECO:0000259" key="4">
    <source>
        <dbReference type="PROSITE" id="PS50296"/>
    </source>
</evidence>
<sequence>MDLSDLNLVYSTDGGKIEKTKQKQTAPEGDGIIRLHRETKGRKGKGVTLIKGLQLDEPAIKALAKEIKKRTGCGGTVKDFVIEIQTDQREVIKTVLEKQGYQVKLAGG</sequence>
<dbReference type="CDD" id="cd11567">
    <property type="entry name" value="YciH_like"/>
    <property type="match status" value="1"/>
</dbReference>
<dbReference type="PIRSF" id="PIRSF037511">
    <property type="entry name" value="Transl_init_SUI1_pro"/>
    <property type="match status" value="1"/>
</dbReference>
<evidence type="ECO:0000256" key="2">
    <source>
        <dbReference type="ARBA" id="ARBA00022845"/>
    </source>
</evidence>
<gene>
    <name evidence="5" type="primary">yciH</name>
    <name evidence="5" type="ORF">V6256_09760</name>
</gene>
<dbReference type="PANTHER" id="PTHR12789">
    <property type="entry name" value="DENSITY-REGULATED PROTEIN HOMOLOG"/>
    <property type="match status" value="1"/>
</dbReference>
<comment type="similarity">
    <text evidence="1">Belongs to the SUI1 family.</text>
</comment>
<dbReference type="PANTHER" id="PTHR12789:SF0">
    <property type="entry name" value="DENSITY-REGULATED PROTEIN"/>
    <property type="match status" value="1"/>
</dbReference>
<evidence type="ECO:0000313" key="6">
    <source>
        <dbReference type="Proteomes" id="UP001369082"/>
    </source>
</evidence>
<dbReference type="NCBIfam" id="TIGR01158">
    <property type="entry name" value="SUI1_rel"/>
    <property type="match status" value="1"/>
</dbReference>
<evidence type="ECO:0000256" key="1">
    <source>
        <dbReference type="ARBA" id="ARBA00005422"/>
    </source>
</evidence>
<dbReference type="Proteomes" id="UP001369082">
    <property type="component" value="Unassembled WGS sequence"/>
</dbReference>
<accession>A0ABU9GRQ4</accession>
<name>A0ABU9GRQ4_9GAMM</name>
<proteinExistence type="inferred from homology"/>
<organism evidence="5 6">
    <name type="scientific">Psychromonas aquatilis</name>
    <dbReference type="NCBI Taxonomy" id="2005072"/>
    <lineage>
        <taxon>Bacteria</taxon>
        <taxon>Pseudomonadati</taxon>
        <taxon>Pseudomonadota</taxon>
        <taxon>Gammaproteobacteria</taxon>
        <taxon>Alteromonadales</taxon>
        <taxon>Psychromonadaceae</taxon>
        <taxon>Psychromonas</taxon>
    </lineage>
</organism>
<comment type="caution">
    <text evidence="5">The sequence shown here is derived from an EMBL/GenBank/DDBJ whole genome shotgun (WGS) entry which is preliminary data.</text>
</comment>
<evidence type="ECO:0000313" key="5">
    <source>
        <dbReference type="EMBL" id="MEL0629894.1"/>
    </source>
</evidence>
<keyword evidence="3" id="KW-0648">Protein biosynthesis</keyword>
<reference evidence="5 6" key="1">
    <citation type="submission" date="2024-02" db="EMBL/GenBank/DDBJ databases">
        <title>Bacteria isolated from the canopy kelp, Nereocystis luetkeana.</title>
        <authorList>
            <person name="Pfister C.A."/>
            <person name="Younker I.T."/>
            <person name="Light S.H."/>
        </authorList>
    </citation>
    <scope>NUCLEOTIDE SEQUENCE [LARGE SCALE GENOMIC DNA]</scope>
    <source>
        <strain evidence="5 6">TI.1.05</strain>
    </source>
</reference>
<dbReference type="Pfam" id="PF01253">
    <property type="entry name" value="SUI1"/>
    <property type="match status" value="1"/>
</dbReference>
<keyword evidence="6" id="KW-1185">Reference proteome</keyword>
<feature type="domain" description="SUI1" evidence="4">
    <location>
        <begin position="37"/>
        <end position="100"/>
    </location>
</feature>
<dbReference type="EMBL" id="JBAKAZ010000033">
    <property type="protein sequence ID" value="MEL0629894.1"/>
    <property type="molecule type" value="Genomic_DNA"/>
</dbReference>
<dbReference type="InterPro" id="IPR005872">
    <property type="entry name" value="SUI1_arc_bac"/>
</dbReference>
<dbReference type="RefSeq" id="WP_341598027.1">
    <property type="nucleotide sequence ID" value="NZ_JBAKAZ010000033.1"/>
</dbReference>
<keyword evidence="2" id="KW-0810">Translation regulation</keyword>
<evidence type="ECO:0000256" key="3">
    <source>
        <dbReference type="ARBA" id="ARBA00022917"/>
    </source>
</evidence>
<dbReference type="PROSITE" id="PS50296">
    <property type="entry name" value="SUI1"/>
    <property type="match status" value="1"/>
</dbReference>
<dbReference type="InterPro" id="IPR036877">
    <property type="entry name" value="SUI1_dom_sf"/>
</dbReference>
<dbReference type="InterPro" id="IPR050318">
    <property type="entry name" value="DENR/SUI1_TIF"/>
</dbReference>
<dbReference type="Gene3D" id="3.30.780.10">
    <property type="entry name" value="SUI1-like domain"/>
    <property type="match status" value="1"/>
</dbReference>
<dbReference type="SUPFAM" id="SSF55159">
    <property type="entry name" value="eIF1-like"/>
    <property type="match status" value="1"/>
</dbReference>
<dbReference type="NCBIfam" id="NF006536">
    <property type="entry name" value="PRK09019.1"/>
    <property type="match status" value="1"/>
</dbReference>